<gene>
    <name evidence="1" type="ORF">FD09_GL000378</name>
</gene>
<dbReference type="STRING" id="1423792.FD09_GL000378"/>
<sequence>MSQINVNLANLMDDYTSFTFGTAKQYNVSSYQLEKGIFQGILTKPSAGTYVVAGYLEDEMSIISQRFSRVVFSQESALVFYDLSDEMPWRYTMTFPKGYHAAPGTLEDSYIQAQYRTGRYYSAGITTQLTPDKNKISIYSVERSLLDAWNSPDTQPYIKNDAAKRYMERRDRDYQELLTLERELYPKSTLSKVLEVIAQ</sequence>
<dbReference type="AlphaFoldDB" id="A0A0R1N3G7"/>
<dbReference type="RefSeq" id="WP_057817666.1">
    <property type="nucleotide sequence ID" value="NZ_AZEC01000001.1"/>
</dbReference>
<organism evidence="1 2">
    <name type="scientific">Schleiferilactobacillus perolens DSM 12744</name>
    <dbReference type="NCBI Taxonomy" id="1423792"/>
    <lineage>
        <taxon>Bacteria</taxon>
        <taxon>Bacillati</taxon>
        <taxon>Bacillota</taxon>
        <taxon>Bacilli</taxon>
        <taxon>Lactobacillales</taxon>
        <taxon>Lactobacillaceae</taxon>
        <taxon>Schleiferilactobacillus</taxon>
    </lineage>
</organism>
<reference evidence="1 2" key="1">
    <citation type="journal article" date="2015" name="Genome Announc.">
        <title>Expanding the biotechnology potential of lactobacilli through comparative genomics of 213 strains and associated genera.</title>
        <authorList>
            <person name="Sun Z."/>
            <person name="Harris H.M."/>
            <person name="McCann A."/>
            <person name="Guo C."/>
            <person name="Argimon S."/>
            <person name="Zhang W."/>
            <person name="Yang X."/>
            <person name="Jeffery I.B."/>
            <person name="Cooney J.C."/>
            <person name="Kagawa T.F."/>
            <person name="Liu W."/>
            <person name="Song Y."/>
            <person name="Salvetti E."/>
            <person name="Wrobel A."/>
            <person name="Rasinkangas P."/>
            <person name="Parkhill J."/>
            <person name="Rea M.C."/>
            <person name="O'Sullivan O."/>
            <person name="Ritari J."/>
            <person name="Douillard F.P."/>
            <person name="Paul Ross R."/>
            <person name="Yang R."/>
            <person name="Briner A.E."/>
            <person name="Felis G.E."/>
            <person name="de Vos W.M."/>
            <person name="Barrangou R."/>
            <person name="Klaenhammer T.R."/>
            <person name="Caufield P.W."/>
            <person name="Cui Y."/>
            <person name="Zhang H."/>
            <person name="O'Toole P.W."/>
        </authorList>
    </citation>
    <scope>NUCLEOTIDE SEQUENCE [LARGE SCALE GENOMIC DNA]</scope>
    <source>
        <strain evidence="1 2">DSM 12744</strain>
    </source>
</reference>
<keyword evidence="2" id="KW-1185">Reference proteome</keyword>
<accession>A0A0R1N3G7</accession>
<protein>
    <submittedName>
        <fullName evidence="1">Transcriptional regulator</fullName>
    </submittedName>
</protein>
<evidence type="ECO:0000313" key="1">
    <source>
        <dbReference type="EMBL" id="KRL14720.1"/>
    </source>
</evidence>
<dbReference type="PATRIC" id="fig|1423792.3.peg.381"/>
<evidence type="ECO:0000313" key="2">
    <source>
        <dbReference type="Proteomes" id="UP000051330"/>
    </source>
</evidence>
<comment type="caution">
    <text evidence="1">The sequence shown here is derived from an EMBL/GenBank/DDBJ whole genome shotgun (WGS) entry which is preliminary data.</text>
</comment>
<dbReference type="OrthoDB" id="9801429at2"/>
<dbReference type="Proteomes" id="UP000051330">
    <property type="component" value="Unassembled WGS sequence"/>
</dbReference>
<dbReference type="EMBL" id="AZEC01000001">
    <property type="protein sequence ID" value="KRL14720.1"/>
    <property type="molecule type" value="Genomic_DNA"/>
</dbReference>
<name>A0A0R1N3G7_9LACO</name>
<proteinExistence type="predicted"/>